<feature type="transmembrane region" description="Helical" evidence="6">
    <location>
        <begin position="52"/>
        <end position="76"/>
    </location>
</feature>
<feature type="transmembrane region" description="Helical" evidence="6">
    <location>
        <begin position="129"/>
        <end position="151"/>
    </location>
</feature>
<feature type="transmembrane region" description="Helical" evidence="6">
    <location>
        <begin position="209"/>
        <end position="228"/>
    </location>
</feature>
<dbReference type="PANTHER" id="PTHR33048">
    <property type="entry name" value="PTH11-LIKE INTEGRAL MEMBRANE PROTEIN (AFU_ORTHOLOGUE AFUA_5G11245)"/>
    <property type="match status" value="1"/>
</dbReference>
<evidence type="ECO:0000256" key="6">
    <source>
        <dbReference type="SAM" id="Phobius"/>
    </source>
</evidence>
<comment type="subcellular location">
    <subcellularLocation>
        <location evidence="1">Membrane</location>
        <topology evidence="1">Multi-pass membrane protein</topology>
    </subcellularLocation>
</comment>
<protein>
    <recommendedName>
        <fullName evidence="7">Rhodopsin domain-containing protein</fullName>
    </recommendedName>
</protein>
<feature type="transmembrane region" description="Helical" evidence="6">
    <location>
        <begin position="171"/>
        <end position="197"/>
    </location>
</feature>
<keyword evidence="4 6" id="KW-0472">Membrane</keyword>
<feature type="transmembrane region" description="Helical" evidence="6">
    <location>
        <begin position="96"/>
        <end position="122"/>
    </location>
</feature>
<sequence length="345" mass="37924">MSNPVDWEGVRPEGLAARILAVTIVFSMLCIAVVGLRIWLRYRGNCIGTDDWLMTVGCALNLVHNGVVTYGCFTGIGTPDSKLNAAQMSEAAKIILLWQLFYVSGSLFIKSSICTTLIRVALHQRYIWILRILILVSAIITIMAMTVVLVRCKPVAANYDPTLGTCVNQDLILAFTYVVSGINIATDWSVAIIPIFILWDVQMRRYLKIMTWVVLGLGVLASVATIIRTPYSSAYSNPSNQLYNIGNIILWTVVECDLGIIAGSLPMLRMLMRELTTSSSNPPNNSSKQGSELVTIGRIKGRRNQVHNSDFEVSILAADDADGHGDNDSTRGMIKVTREVAQTHS</sequence>
<keyword evidence="3 6" id="KW-1133">Transmembrane helix</keyword>
<keyword evidence="2 6" id="KW-0812">Transmembrane</keyword>
<dbReference type="InterPro" id="IPR049326">
    <property type="entry name" value="Rhodopsin_dom_fungi"/>
</dbReference>
<name>A0ABR2XVT2_9PEZI</name>
<feature type="transmembrane region" description="Helical" evidence="6">
    <location>
        <begin position="15"/>
        <end position="40"/>
    </location>
</feature>
<evidence type="ECO:0000256" key="5">
    <source>
        <dbReference type="ARBA" id="ARBA00038359"/>
    </source>
</evidence>
<dbReference type="Pfam" id="PF20684">
    <property type="entry name" value="Fung_rhodopsin"/>
    <property type="match status" value="1"/>
</dbReference>
<keyword evidence="9" id="KW-1185">Reference proteome</keyword>
<evidence type="ECO:0000256" key="2">
    <source>
        <dbReference type="ARBA" id="ARBA00022692"/>
    </source>
</evidence>
<evidence type="ECO:0000313" key="8">
    <source>
        <dbReference type="EMBL" id="KAK9777774.1"/>
    </source>
</evidence>
<comment type="caution">
    <text evidence="8">The sequence shown here is derived from an EMBL/GenBank/DDBJ whole genome shotgun (WGS) entry which is preliminary data.</text>
</comment>
<comment type="similarity">
    <text evidence="5">Belongs to the SAT4 family.</text>
</comment>
<dbReference type="EMBL" id="JARVKM010000019">
    <property type="protein sequence ID" value="KAK9777774.1"/>
    <property type="molecule type" value="Genomic_DNA"/>
</dbReference>
<organism evidence="8 9">
    <name type="scientific">Seiridium cardinale</name>
    <dbReference type="NCBI Taxonomy" id="138064"/>
    <lineage>
        <taxon>Eukaryota</taxon>
        <taxon>Fungi</taxon>
        <taxon>Dikarya</taxon>
        <taxon>Ascomycota</taxon>
        <taxon>Pezizomycotina</taxon>
        <taxon>Sordariomycetes</taxon>
        <taxon>Xylariomycetidae</taxon>
        <taxon>Amphisphaeriales</taxon>
        <taxon>Sporocadaceae</taxon>
        <taxon>Seiridium</taxon>
    </lineage>
</organism>
<evidence type="ECO:0000313" key="9">
    <source>
        <dbReference type="Proteomes" id="UP001465668"/>
    </source>
</evidence>
<reference evidence="8 9" key="1">
    <citation type="submission" date="2024-02" db="EMBL/GenBank/DDBJ databases">
        <title>First draft genome assembly of two strains of Seiridium cardinale.</title>
        <authorList>
            <person name="Emiliani G."/>
            <person name="Scali E."/>
        </authorList>
    </citation>
    <scope>NUCLEOTIDE SEQUENCE [LARGE SCALE GENOMIC DNA]</scope>
    <source>
        <strain evidence="8 9">BM-138-000479</strain>
    </source>
</reference>
<dbReference type="InterPro" id="IPR052337">
    <property type="entry name" value="SAT4-like"/>
</dbReference>
<gene>
    <name evidence="8" type="ORF">SCAR479_05457</name>
</gene>
<feature type="domain" description="Rhodopsin" evidence="7">
    <location>
        <begin position="36"/>
        <end position="273"/>
    </location>
</feature>
<dbReference type="Proteomes" id="UP001465668">
    <property type="component" value="Unassembled WGS sequence"/>
</dbReference>
<feature type="transmembrane region" description="Helical" evidence="6">
    <location>
        <begin position="248"/>
        <end position="268"/>
    </location>
</feature>
<evidence type="ECO:0000256" key="1">
    <source>
        <dbReference type="ARBA" id="ARBA00004141"/>
    </source>
</evidence>
<proteinExistence type="inferred from homology"/>
<accession>A0ABR2XVT2</accession>
<evidence type="ECO:0000259" key="7">
    <source>
        <dbReference type="Pfam" id="PF20684"/>
    </source>
</evidence>
<evidence type="ECO:0000256" key="3">
    <source>
        <dbReference type="ARBA" id="ARBA00022989"/>
    </source>
</evidence>
<dbReference type="PANTHER" id="PTHR33048:SF15">
    <property type="entry name" value="INTEGRAL MEMBRANE PROTEIN"/>
    <property type="match status" value="1"/>
</dbReference>
<evidence type="ECO:0000256" key="4">
    <source>
        <dbReference type="ARBA" id="ARBA00023136"/>
    </source>
</evidence>